<evidence type="ECO:0000256" key="2">
    <source>
        <dbReference type="ARBA" id="ARBA00023235"/>
    </source>
</evidence>
<dbReference type="Pfam" id="PF02567">
    <property type="entry name" value="PhzC-PhzF"/>
    <property type="match status" value="1"/>
</dbReference>
<dbReference type="EMBL" id="JAVREH010000001">
    <property type="protein sequence ID" value="MDT0260032.1"/>
    <property type="molecule type" value="Genomic_DNA"/>
</dbReference>
<dbReference type="Gene3D" id="3.10.310.10">
    <property type="entry name" value="Diaminopimelate Epimerase, Chain A, domain 1"/>
    <property type="match status" value="2"/>
</dbReference>
<comment type="caution">
    <text evidence="3">The sequence shown here is derived from an EMBL/GenBank/DDBJ whole genome shotgun (WGS) entry which is preliminary data.</text>
</comment>
<proteinExistence type="inferred from homology"/>
<evidence type="ECO:0000256" key="1">
    <source>
        <dbReference type="ARBA" id="ARBA00008270"/>
    </source>
</evidence>
<dbReference type="PIRSF" id="PIRSF016184">
    <property type="entry name" value="PhzC_PhzF"/>
    <property type="match status" value="1"/>
</dbReference>
<dbReference type="InterPro" id="IPR003719">
    <property type="entry name" value="Phenazine_PhzF-like"/>
</dbReference>
<dbReference type="PANTHER" id="PTHR13774">
    <property type="entry name" value="PHENAZINE BIOSYNTHESIS PROTEIN"/>
    <property type="match status" value="1"/>
</dbReference>
<dbReference type="GO" id="GO:0016853">
    <property type="term" value="F:isomerase activity"/>
    <property type="evidence" value="ECO:0007669"/>
    <property type="project" value="UniProtKB-KW"/>
</dbReference>
<evidence type="ECO:0000313" key="3">
    <source>
        <dbReference type="EMBL" id="MDT0260032.1"/>
    </source>
</evidence>
<reference evidence="4" key="1">
    <citation type="submission" date="2023-07" db="EMBL/GenBank/DDBJ databases">
        <title>30 novel species of actinomycetes from the DSMZ collection.</title>
        <authorList>
            <person name="Nouioui I."/>
        </authorList>
    </citation>
    <scope>NUCLEOTIDE SEQUENCE [LARGE SCALE GENOMIC DNA]</scope>
    <source>
        <strain evidence="4">DSM 44399</strain>
    </source>
</reference>
<evidence type="ECO:0000313" key="4">
    <source>
        <dbReference type="Proteomes" id="UP001183176"/>
    </source>
</evidence>
<organism evidence="3 4">
    <name type="scientific">Jatrophihabitans lederbergiae</name>
    <dbReference type="NCBI Taxonomy" id="3075547"/>
    <lineage>
        <taxon>Bacteria</taxon>
        <taxon>Bacillati</taxon>
        <taxon>Actinomycetota</taxon>
        <taxon>Actinomycetes</taxon>
        <taxon>Jatrophihabitantales</taxon>
        <taxon>Jatrophihabitantaceae</taxon>
        <taxon>Jatrophihabitans</taxon>
    </lineage>
</organism>
<keyword evidence="2 3" id="KW-0413">Isomerase</keyword>
<gene>
    <name evidence="3" type="ORF">RM423_01340</name>
</gene>
<name>A0ABU2J4X6_9ACTN</name>
<comment type="similarity">
    <text evidence="1">Belongs to the PhzF family.</text>
</comment>
<dbReference type="NCBIfam" id="TIGR00654">
    <property type="entry name" value="PhzF_family"/>
    <property type="match status" value="1"/>
</dbReference>
<accession>A0ABU2J4X6</accession>
<dbReference type="PANTHER" id="PTHR13774:SF17">
    <property type="entry name" value="PHENAZINE BIOSYNTHESIS-LIKE DOMAIN-CONTAINING PROTEIN"/>
    <property type="match status" value="1"/>
</dbReference>
<protein>
    <submittedName>
        <fullName evidence="3">PhzF family phenazine biosynthesis isomerase</fullName>
    </submittedName>
</protein>
<dbReference type="SUPFAM" id="SSF54506">
    <property type="entry name" value="Diaminopimelate epimerase-like"/>
    <property type="match status" value="1"/>
</dbReference>
<keyword evidence="4" id="KW-1185">Reference proteome</keyword>
<sequence>MSELRLRTVDAFTDQAFAGNPAGVVVLTGLPTAKWMAALAGELNLAETAFVIAEELPDADYRLRWFTPAVEVDMCGHATLAAAHCLFEDGAASPVRFATRSGVLTVWALPDGSLAMDFPANAAVEIPLSEELAGRVEAALGARPVWLGRGGTDDLLVELADARTVRELAPDLAAVARFEVRGIIVTAAADADGHDFVSRFFGPRVGVPEDPVTGSAHTVLGPYWAAKLGRSELVGLQVSARSGVVGVSLRGDRVQLTGRAVSMLDARLAPAAMPASLPGASTLPRAST</sequence>
<dbReference type="Proteomes" id="UP001183176">
    <property type="component" value="Unassembled WGS sequence"/>
</dbReference>